<dbReference type="AlphaFoldDB" id="A0A2M7FZ22"/>
<accession>A0A2M7FZ22</accession>
<comment type="caution">
    <text evidence="3">The sequence shown here is derived from an EMBL/GenBank/DDBJ whole genome shotgun (WGS) entry which is preliminary data.</text>
</comment>
<dbReference type="Proteomes" id="UP000231019">
    <property type="component" value="Unassembled WGS sequence"/>
</dbReference>
<evidence type="ECO:0000313" key="3">
    <source>
        <dbReference type="EMBL" id="PIW14611.1"/>
    </source>
</evidence>
<dbReference type="PANTHER" id="PTHR21064:SF6">
    <property type="entry name" value="AMINOGLYCOSIDE PHOSPHOTRANSFERASE DOMAIN-CONTAINING PROTEIN"/>
    <property type="match status" value="1"/>
</dbReference>
<evidence type="ECO:0000259" key="2">
    <source>
        <dbReference type="Pfam" id="PF01636"/>
    </source>
</evidence>
<organism evidence="3 4">
    <name type="scientific">bacterium (Candidatus Blackallbacteria) CG17_big_fil_post_rev_8_21_14_2_50_48_46</name>
    <dbReference type="NCBI Taxonomy" id="2014261"/>
    <lineage>
        <taxon>Bacteria</taxon>
        <taxon>Candidatus Blackallbacteria</taxon>
    </lineage>
</organism>
<proteinExistence type="inferred from homology"/>
<dbReference type="Pfam" id="PF01636">
    <property type="entry name" value="APH"/>
    <property type="match status" value="1"/>
</dbReference>
<dbReference type="InterPro" id="IPR011009">
    <property type="entry name" value="Kinase-like_dom_sf"/>
</dbReference>
<dbReference type="SUPFAM" id="SSF56112">
    <property type="entry name" value="Protein kinase-like (PK-like)"/>
    <property type="match status" value="1"/>
</dbReference>
<dbReference type="GO" id="GO:0004413">
    <property type="term" value="F:homoserine kinase activity"/>
    <property type="evidence" value="ECO:0007669"/>
    <property type="project" value="TreeGrafter"/>
</dbReference>
<dbReference type="GO" id="GO:0009088">
    <property type="term" value="P:threonine biosynthetic process"/>
    <property type="evidence" value="ECO:0007669"/>
    <property type="project" value="TreeGrafter"/>
</dbReference>
<dbReference type="InterPro" id="IPR002575">
    <property type="entry name" value="Aminoglycoside_PTrfase"/>
</dbReference>
<dbReference type="Gene3D" id="3.90.1200.10">
    <property type="match status" value="1"/>
</dbReference>
<sequence>MQDLPKAGQAQWNEKILTQAIQMWGAQEATLSPLSDPSHFLYLVETPAQKWVLRFSHQSQTSPTWLQAENAWLQALRQEQLEVPLPQPSSAGHGFEKIEEFFVSAFVWAEGEQHPFYQEEAWGIQQLFELGRLLARLHNQADGFRPPEAEKRPEWFENHPILERSDWAPPEQNLCATFENLHQECLNWSQEPAVWGLIHANIGPMNLAIRENGSFTLLNFDQSAYHWYSGDLAALLFHYLLVKSARNRRIFSTKFLQCLLAGYRQERPFDLLWEKRIPLLLKLHSLWFYLSNAARLQANYGPLTEEVRQAMQAHFLVYQGLTD</sequence>
<name>A0A2M7FZ22_9BACT</name>
<reference evidence="3 4" key="1">
    <citation type="submission" date="2017-09" db="EMBL/GenBank/DDBJ databases">
        <title>Depth-based differentiation of microbial function through sediment-hosted aquifers and enrichment of novel symbionts in the deep terrestrial subsurface.</title>
        <authorList>
            <person name="Probst A.J."/>
            <person name="Ladd B."/>
            <person name="Jarett J.K."/>
            <person name="Geller-Mcgrath D.E."/>
            <person name="Sieber C.M."/>
            <person name="Emerson J.B."/>
            <person name="Anantharaman K."/>
            <person name="Thomas B.C."/>
            <person name="Malmstrom R."/>
            <person name="Stieglmeier M."/>
            <person name="Klingl A."/>
            <person name="Woyke T."/>
            <person name="Ryan C.M."/>
            <person name="Banfield J.F."/>
        </authorList>
    </citation>
    <scope>NUCLEOTIDE SEQUENCE [LARGE SCALE GENOMIC DNA]</scope>
    <source>
        <strain evidence="3">CG17_big_fil_post_rev_8_21_14_2_50_48_46</strain>
    </source>
</reference>
<comment type="similarity">
    <text evidence="1">Belongs to the pseudomonas-type ThrB family.</text>
</comment>
<dbReference type="InterPro" id="IPR050249">
    <property type="entry name" value="Pseudomonas-type_ThrB"/>
</dbReference>
<protein>
    <recommendedName>
        <fullName evidence="2">Aminoglycoside phosphotransferase domain-containing protein</fullName>
    </recommendedName>
</protein>
<dbReference type="EMBL" id="PFFQ01000059">
    <property type="protein sequence ID" value="PIW14611.1"/>
    <property type="molecule type" value="Genomic_DNA"/>
</dbReference>
<dbReference type="PANTHER" id="PTHR21064">
    <property type="entry name" value="AMINOGLYCOSIDE PHOSPHOTRANSFERASE DOMAIN-CONTAINING PROTEIN-RELATED"/>
    <property type="match status" value="1"/>
</dbReference>
<evidence type="ECO:0000256" key="1">
    <source>
        <dbReference type="ARBA" id="ARBA00038240"/>
    </source>
</evidence>
<gene>
    <name evidence="3" type="ORF">COW36_21480</name>
</gene>
<feature type="domain" description="Aminoglycoside phosphotransferase" evidence="2">
    <location>
        <begin position="33"/>
        <end position="264"/>
    </location>
</feature>
<evidence type="ECO:0000313" key="4">
    <source>
        <dbReference type="Proteomes" id="UP000231019"/>
    </source>
</evidence>